<keyword evidence="2" id="KW-1185">Reference proteome</keyword>
<sequence>MFQGGNQGIKWVTSFVSTAVAIAGGVWHKQARDARTKVSNHVERIEKRVEVDDRYEKTNARIDRIQDPQMRDRLNAAAAIADLGFQADPDTITDRVIGSSASTVKCGQR</sequence>
<accession>A0A9W4GPJ9</accession>
<comment type="caution">
    <text evidence="1">The sequence shown here is derived from an EMBL/GenBank/DDBJ whole genome shotgun (WGS) entry which is preliminary data.</text>
</comment>
<dbReference type="EMBL" id="CAJSLV010000044">
    <property type="protein sequence ID" value="CAG6392337.1"/>
    <property type="molecule type" value="Genomic_DNA"/>
</dbReference>
<evidence type="ECO:0000313" key="2">
    <source>
        <dbReference type="Proteomes" id="UP001152519"/>
    </source>
</evidence>
<gene>
    <name evidence="1" type="ORF">SCOCK_160119</name>
</gene>
<name>A0A9W4GPJ9_9ACTN</name>
<proteinExistence type="predicted"/>
<organism evidence="1 2">
    <name type="scientific">Actinacidiphila cocklensis</name>
    <dbReference type="NCBI Taxonomy" id="887465"/>
    <lineage>
        <taxon>Bacteria</taxon>
        <taxon>Bacillati</taxon>
        <taxon>Actinomycetota</taxon>
        <taxon>Actinomycetes</taxon>
        <taxon>Kitasatosporales</taxon>
        <taxon>Streptomycetaceae</taxon>
        <taxon>Actinacidiphila</taxon>
    </lineage>
</organism>
<dbReference type="Proteomes" id="UP001152519">
    <property type="component" value="Unassembled WGS sequence"/>
</dbReference>
<reference evidence="1" key="1">
    <citation type="submission" date="2021-05" db="EMBL/GenBank/DDBJ databases">
        <authorList>
            <person name="Arsene-Ploetze F."/>
        </authorList>
    </citation>
    <scope>NUCLEOTIDE SEQUENCE</scope>
    <source>
        <strain evidence="1">DSM 42138</strain>
    </source>
</reference>
<evidence type="ECO:0000313" key="1">
    <source>
        <dbReference type="EMBL" id="CAG6392337.1"/>
    </source>
</evidence>
<protein>
    <submittedName>
        <fullName evidence="1">Uncharacterized protein</fullName>
    </submittedName>
</protein>
<dbReference type="AlphaFoldDB" id="A0A9W4GPJ9"/>